<dbReference type="Pfam" id="PF00419">
    <property type="entry name" value="Fimbrial"/>
    <property type="match status" value="1"/>
</dbReference>
<dbReference type="InterPro" id="IPR054160">
    <property type="entry name" value="MrkD_recept-bd"/>
</dbReference>
<accession>A0ABX8MWD9</accession>
<organism evidence="7 8">
    <name type="scientific">Pseudomonas sessilinigenes</name>
    <dbReference type="NCBI Taxonomy" id="658629"/>
    <lineage>
        <taxon>Bacteria</taxon>
        <taxon>Pseudomonadati</taxon>
        <taxon>Pseudomonadota</taxon>
        <taxon>Gammaproteobacteria</taxon>
        <taxon>Pseudomonadales</taxon>
        <taxon>Pseudomonadaceae</taxon>
        <taxon>Pseudomonas</taxon>
    </lineage>
</organism>
<protein>
    <submittedName>
        <fullName evidence="7">Fimbrial protein</fullName>
    </submittedName>
</protein>
<dbReference type="InterPro" id="IPR036937">
    <property type="entry name" value="Adhesion_dom_fimbrial_sf"/>
</dbReference>
<dbReference type="Gene3D" id="2.60.40.3310">
    <property type="match status" value="1"/>
</dbReference>
<dbReference type="PANTHER" id="PTHR33420">
    <property type="entry name" value="FIMBRIAL SUBUNIT ELFA-RELATED"/>
    <property type="match status" value="1"/>
</dbReference>
<comment type="similarity">
    <text evidence="2">Belongs to the fimbrial protein family.</text>
</comment>
<evidence type="ECO:0000313" key="7">
    <source>
        <dbReference type="EMBL" id="QXH43534.1"/>
    </source>
</evidence>
<feature type="chain" id="PRO_5046445130" evidence="4">
    <location>
        <begin position="23"/>
        <end position="330"/>
    </location>
</feature>
<dbReference type="SUPFAM" id="SSF49401">
    <property type="entry name" value="Bacterial adhesins"/>
    <property type="match status" value="1"/>
</dbReference>
<dbReference type="InterPro" id="IPR050263">
    <property type="entry name" value="Bact_Fimbrial_Adh_Pro"/>
</dbReference>
<dbReference type="Gene3D" id="2.60.40.1090">
    <property type="entry name" value="Fimbrial-type adhesion domain"/>
    <property type="match status" value="1"/>
</dbReference>
<dbReference type="PANTHER" id="PTHR33420:SF14">
    <property type="entry name" value="TYPE 1 FIMBRIN D-MANNOSE SPECIFIC ADHESIN"/>
    <property type="match status" value="1"/>
</dbReference>
<proteinExistence type="inferred from homology"/>
<evidence type="ECO:0000256" key="2">
    <source>
        <dbReference type="ARBA" id="ARBA00006671"/>
    </source>
</evidence>
<keyword evidence="8" id="KW-1185">Reference proteome</keyword>
<comment type="subcellular location">
    <subcellularLocation>
        <location evidence="1">Fimbrium</location>
    </subcellularLocation>
</comment>
<feature type="domain" description="MrkD-like receptor binding" evidence="6">
    <location>
        <begin position="54"/>
        <end position="162"/>
    </location>
</feature>
<feature type="domain" description="Fimbrial-type adhesion" evidence="5">
    <location>
        <begin position="209"/>
        <end position="330"/>
    </location>
</feature>
<dbReference type="Proteomes" id="UP000693952">
    <property type="component" value="Chromosome"/>
</dbReference>
<evidence type="ECO:0000259" key="6">
    <source>
        <dbReference type="Pfam" id="PF22003"/>
    </source>
</evidence>
<sequence length="330" mass="34920">MKPQVLALAAAFAALAFNTAQAANSDGCFWYTGGSGSQKRYFSMTAPSAIELKSAPVGSVMATAPKATIHTEIWQIKCPFPATPNYHGEHYIADGELADGFTDVYKTGIPGVGVRFMSAAGNTSGSLPLKQDYRNSASTYINVIKSIQLEFIRTSRDVSQGTATMNFRIEQDINGWNAAQILVAGSTKLETRSYFSGCAGVEKLTIPMGRVSIGDIGKQHKSFNLDVLCAGMPAGTKIPVRVYFEGNSSGPGRLNLDAGGATGVEISLSNGSGALLPFSRGSALSMGWINSQPGGELYRLPVNAAYARKAGQQVKAGMANATLNYIIEYD</sequence>
<evidence type="ECO:0000256" key="1">
    <source>
        <dbReference type="ARBA" id="ARBA00004561"/>
    </source>
</evidence>
<evidence type="ECO:0000256" key="3">
    <source>
        <dbReference type="ARBA" id="ARBA00023263"/>
    </source>
</evidence>
<gene>
    <name evidence="7" type="ORF">KSS89_15315</name>
</gene>
<evidence type="ECO:0000259" key="5">
    <source>
        <dbReference type="Pfam" id="PF00419"/>
    </source>
</evidence>
<keyword evidence="4" id="KW-0732">Signal</keyword>
<dbReference type="RefSeq" id="WP_124346754.1">
    <property type="nucleotide sequence ID" value="NZ_CP027706.1"/>
</dbReference>
<dbReference type="EMBL" id="CP077074">
    <property type="protein sequence ID" value="QXH43534.1"/>
    <property type="molecule type" value="Genomic_DNA"/>
</dbReference>
<name>A0ABX8MWD9_9PSED</name>
<evidence type="ECO:0000256" key="4">
    <source>
        <dbReference type="SAM" id="SignalP"/>
    </source>
</evidence>
<keyword evidence="3" id="KW-0281">Fimbrium</keyword>
<evidence type="ECO:0000313" key="8">
    <source>
        <dbReference type="Proteomes" id="UP000693952"/>
    </source>
</evidence>
<reference evidence="7" key="1">
    <citation type="submission" date="2021-06" db="EMBL/GenBank/DDBJ databases">
        <title>Updating the genus Pseudomonas: Description of 43 new species and partition of the Pseudomonas putida group.</title>
        <authorList>
            <person name="Girard L."/>
            <person name="Lood C."/>
            <person name="Vandamme P."/>
            <person name="Rokni-Zadeh H."/>
            <person name="van Noort V."/>
            <person name="Hofte M."/>
            <person name="Lavigne R."/>
            <person name="De Mot R."/>
        </authorList>
    </citation>
    <scope>NUCLEOTIDE SEQUENCE</scope>
    <source>
        <strain evidence="7">CMR12a</strain>
    </source>
</reference>
<dbReference type="InterPro" id="IPR000259">
    <property type="entry name" value="Adhesion_dom_fimbrial"/>
</dbReference>
<dbReference type="InterPro" id="IPR008966">
    <property type="entry name" value="Adhesion_dom_sf"/>
</dbReference>
<feature type="signal peptide" evidence="4">
    <location>
        <begin position="1"/>
        <end position="22"/>
    </location>
</feature>
<dbReference type="Pfam" id="PF22003">
    <property type="entry name" value="MrkDrd"/>
    <property type="match status" value="1"/>
</dbReference>